<gene>
    <name evidence="1" type="ORF">NCTC10736_03935</name>
</gene>
<reference evidence="1 2" key="1">
    <citation type="submission" date="2018-06" db="EMBL/GenBank/DDBJ databases">
        <authorList>
            <consortium name="Pathogen Informatics"/>
            <person name="Doyle S."/>
        </authorList>
    </citation>
    <scope>NUCLEOTIDE SEQUENCE [LARGE SCALE GENOMIC DNA]</scope>
    <source>
        <strain evidence="1 2">NCTC10736</strain>
    </source>
</reference>
<dbReference type="Proteomes" id="UP000255061">
    <property type="component" value="Unassembled WGS sequence"/>
</dbReference>
<accession>A0A380BXL8</accession>
<sequence>MGIFIHPQNVEKPIDNIYHGCCEWWTFRDIFLASCRELRVPLLCVDRLQARRHWRSGWTGFESADWFRIQLIKEIY</sequence>
<evidence type="ECO:0000313" key="2">
    <source>
        <dbReference type="Proteomes" id="UP000255061"/>
    </source>
</evidence>
<name>A0A380BXL8_9GAMM</name>
<dbReference type="EMBL" id="UGYV01000004">
    <property type="protein sequence ID" value="SUJ08390.1"/>
    <property type="molecule type" value="Genomic_DNA"/>
</dbReference>
<dbReference type="AlphaFoldDB" id="A0A380BXL8"/>
<evidence type="ECO:0000313" key="1">
    <source>
        <dbReference type="EMBL" id="SUJ08390.1"/>
    </source>
</evidence>
<organism evidence="1 2">
    <name type="scientific">Shewanella morhuae</name>
    <dbReference type="NCBI Taxonomy" id="365591"/>
    <lineage>
        <taxon>Bacteria</taxon>
        <taxon>Pseudomonadati</taxon>
        <taxon>Pseudomonadota</taxon>
        <taxon>Gammaproteobacteria</taxon>
        <taxon>Alteromonadales</taxon>
        <taxon>Shewanellaceae</taxon>
        <taxon>Shewanella</taxon>
    </lineage>
</organism>
<proteinExistence type="predicted"/>
<protein>
    <submittedName>
        <fullName evidence="1">Uncharacterized protein</fullName>
    </submittedName>
</protein>